<proteinExistence type="predicted"/>
<organism evidence="1 2">
    <name type="scientific">Nitrolancea hollandica Lb</name>
    <dbReference type="NCBI Taxonomy" id="1129897"/>
    <lineage>
        <taxon>Bacteria</taxon>
        <taxon>Pseudomonadati</taxon>
        <taxon>Thermomicrobiota</taxon>
        <taxon>Thermomicrobia</taxon>
        <taxon>Sphaerobacterales</taxon>
        <taxon>Sphaerobacterineae</taxon>
        <taxon>Sphaerobacteraceae</taxon>
        <taxon>Nitrolancea</taxon>
    </lineage>
</organism>
<comment type="caution">
    <text evidence="1">The sequence shown here is derived from an EMBL/GenBank/DDBJ whole genome shotgun (WGS) entry which is preliminary data.</text>
</comment>
<dbReference type="InterPro" id="IPR023286">
    <property type="entry name" value="ABATE_dom_sf"/>
</dbReference>
<protein>
    <submittedName>
        <fullName evidence="1">Uncharacterized protein</fullName>
    </submittedName>
</protein>
<keyword evidence="2" id="KW-1185">Reference proteome</keyword>
<evidence type="ECO:0000313" key="1">
    <source>
        <dbReference type="EMBL" id="CCF84138.1"/>
    </source>
</evidence>
<dbReference type="RefSeq" id="WP_008478053.1">
    <property type="nucleotide sequence ID" value="NZ_CAGS01000237.1"/>
</dbReference>
<dbReference type="Proteomes" id="UP000004221">
    <property type="component" value="Unassembled WGS sequence"/>
</dbReference>
<reference evidence="1 2" key="1">
    <citation type="journal article" date="2012" name="ISME J.">
        <title>Nitrification expanded: discovery, physiology and genomics of a nitrite-oxidizing bacterium from the phylum Chloroflexi.</title>
        <authorList>
            <person name="Sorokin D.Y."/>
            <person name="Lucker S."/>
            <person name="Vejmelkova D."/>
            <person name="Kostrikina N.A."/>
            <person name="Kleerebezem R."/>
            <person name="Rijpstra W.I."/>
            <person name="Damste J.S."/>
            <person name="Le Paslier D."/>
            <person name="Muyzer G."/>
            <person name="Wagner M."/>
            <person name="van Loosdrecht M.C."/>
            <person name="Daims H."/>
        </authorList>
    </citation>
    <scope>NUCLEOTIDE SEQUENCE [LARGE SCALE GENOMIC DNA]</scope>
    <source>
        <strain evidence="2">none</strain>
    </source>
</reference>
<dbReference type="OrthoDB" id="10004074at2"/>
<accession>I4EHH6</accession>
<name>I4EHH6_9BACT</name>
<evidence type="ECO:0000313" key="2">
    <source>
        <dbReference type="Proteomes" id="UP000004221"/>
    </source>
</evidence>
<dbReference type="Gene3D" id="1.10.3300.10">
    <property type="entry name" value="Jann2411-like domain"/>
    <property type="match status" value="1"/>
</dbReference>
<dbReference type="EMBL" id="CAGS01000237">
    <property type="protein sequence ID" value="CCF84138.1"/>
    <property type="molecule type" value="Genomic_DNA"/>
</dbReference>
<dbReference type="AlphaFoldDB" id="I4EHH6"/>
<sequence>MGEPFDVASGTWWRFDRYEIRDDSIRPAPGASLEEYDPWQEYRESRAPGSTQASPYQSLLDLLERVTIRPARDGGWSVTPAGHTLIADWCARHGLLGGILQAAQVVTLVPRWESCLSPESHPSEPEGTLHPSQIRYVRQGSGWGISWSQNARVEAGPGSTVRRGQLVAEADIPADWPRPSILWHDLQGYGQWREDDLSWHWSRFFPNVPEFDWGPYRYQKVGEAPDAGAKAFAQSAGETFQYPRPGEPRFWKLYAEPLTDFLGSAFILRDALKKLRRNGDDADLREGQALLNALVEGVSMAIVRTDNGFVQRWVTPSLLASFAMMALQDLTEGKRVLTCENCGALFLSGAWQARYCTKRCRTTAQKRVYRQRKREGRVNGE</sequence>
<dbReference type="SUPFAM" id="SSF160904">
    <property type="entry name" value="Jann2411-like"/>
    <property type="match status" value="1"/>
</dbReference>
<gene>
    <name evidence="1" type="ORF">NITHO_3110011</name>
</gene>